<feature type="transmembrane region" description="Helical" evidence="2">
    <location>
        <begin position="384"/>
        <end position="403"/>
    </location>
</feature>
<feature type="compositionally biased region" description="Acidic residues" evidence="1">
    <location>
        <begin position="425"/>
        <end position="446"/>
    </location>
</feature>
<dbReference type="PANTHER" id="PTHR45691">
    <property type="entry name" value="PROTEIN DIAPHANOUS"/>
    <property type="match status" value="1"/>
</dbReference>
<dbReference type="EMBL" id="BPVZ01000115">
    <property type="protein sequence ID" value="GKV36125.1"/>
    <property type="molecule type" value="Genomic_DNA"/>
</dbReference>
<feature type="transmembrane region" description="Helical" evidence="2">
    <location>
        <begin position="104"/>
        <end position="124"/>
    </location>
</feature>
<feature type="region of interest" description="Disordered" evidence="1">
    <location>
        <begin position="416"/>
        <end position="447"/>
    </location>
</feature>
<keyword evidence="2" id="KW-0812">Transmembrane</keyword>
<gene>
    <name evidence="3" type="ORF">SLEP1_g44293</name>
</gene>
<keyword evidence="2" id="KW-1133">Transmembrane helix</keyword>
<accession>A0AAV5LFR2</accession>
<sequence length="579" mass="64560">MTGALSWKSILEYVSSYNPLDSGADLAYAGFASSSFASSGLALTALLSGHSTAKYGYLGYLVLLIQKQGMLGLRTSVIFANFQKGLGVLFGLFLVYMAKFRMGLARMTLYTYATFISGTQLLWFRPTKRSDRQRFLVAQLSVLGAGYAGEGSTSYLYRTELEKAVERSEKPRPPPPPRRRPPTRPPPRRRPPPPPPPRRRPPPPPPLHHRRPPPPPHPRRRPPPPPPAHRRPPPPPPPPPPHEPEPGCPCYYPDNGLFRYIAPAATTRESCVCGFFFGEQYNWRPHVCPMLKEGAQEGLWTYCYPELSCTEKENSGNSSVKYRVQKMVNNGPQDTVVVIDYVSTQLQQENARKMRNRIRKKLFAAKLPGTILGTVLAAKVSTEVFIKISTAVSIFSYNLFFWMGAQCYDLGEMENDTADKNNSGETEDQDDTADENESGETGEQDNESVASLVAHRLDSNYNSASMLWLLLQFLLLGMMKGILEEGLEEFLRDHLDSYLQVKAVCDIADSVGNFLSMILTAASPSSWVGSDNDISKSHLDNYYRMLAIITLSSTFLFTIVAIAYELRTKEDTAKSGKKG</sequence>
<feature type="transmembrane region" description="Helical" evidence="2">
    <location>
        <begin position="542"/>
        <end position="564"/>
    </location>
</feature>
<feature type="transmembrane region" description="Helical" evidence="2">
    <location>
        <begin position="77"/>
        <end position="98"/>
    </location>
</feature>
<dbReference type="Gene3D" id="1.20.1250.20">
    <property type="entry name" value="MFS general substrate transporter like domains"/>
    <property type="match status" value="1"/>
</dbReference>
<name>A0AAV5LFR2_9ROSI</name>
<comment type="caution">
    <text evidence="3">The sequence shown here is derived from an EMBL/GenBank/DDBJ whole genome shotgun (WGS) entry which is preliminary data.</text>
</comment>
<evidence type="ECO:0000256" key="1">
    <source>
        <dbReference type="SAM" id="MobiDB-lite"/>
    </source>
</evidence>
<dbReference type="Proteomes" id="UP001054252">
    <property type="component" value="Unassembled WGS sequence"/>
</dbReference>
<evidence type="ECO:0000256" key="2">
    <source>
        <dbReference type="SAM" id="Phobius"/>
    </source>
</evidence>
<protein>
    <submittedName>
        <fullName evidence="3">Uncharacterized protein</fullName>
    </submittedName>
</protein>
<dbReference type="InterPro" id="IPR051412">
    <property type="entry name" value="Formin_Homology_Diaphanous_sf"/>
</dbReference>
<dbReference type="AlphaFoldDB" id="A0AAV5LFR2"/>
<dbReference type="InterPro" id="IPR036259">
    <property type="entry name" value="MFS_trans_sf"/>
</dbReference>
<evidence type="ECO:0000313" key="4">
    <source>
        <dbReference type="Proteomes" id="UP001054252"/>
    </source>
</evidence>
<reference evidence="3 4" key="1">
    <citation type="journal article" date="2021" name="Commun. Biol.">
        <title>The genome of Shorea leprosula (Dipterocarpaceae) highlights the ecological relevance of drought in aseasonal tropical rainforests.</title>
        <authorList>
            <person name="Ng K.K.S."/>
            <person name="Kobayashi M.J."/>
            <person name="Fawcett J.A."/>
            <person name="Hatakeyama M."/>
            <person name="Paape T."/>
            <person name="Ng C.H."/>
            <person name="Ang C.C."/>
            <person name="Tnah L.H."/>
            <person name="Lee C.T."/>
            <person name="Nishiyama T."/>
            <person name="Sese J."/>
            <person name="O'Brien M.J."/>
            <person name="Copetti D."/>
            <person name="Mohd Noor M.I."/>
            <person name="Ong R.C."/>
            <person name="Putra M."/>
            <person name="Sireger I.Z."/>
            <person name="Indrioko S."/>
            <person name="Kosugi Y."/>
            <person name="Izuno A."/>
            <person name="Isagi Y."/>
            <person name="Lee S.L."/>
            <person name="Shimizu K.K."/>
        </authorList>
    </citation>
    <scope>NUCLEOTIDE SEQUENCE [LARGE SCALE GENOMIC DNA]</scope>
    <source>
        <strain evidence="3">214</strain>
    </source>
</reference>
<keyword evidence="4" id="KW-1185">Reference proteome</keyword>
<dbReference type="PANTHER" id="PTHR45691:SF6">
    <property type="entry name" value="PROTEIN DIAPHANOUS"/>
    <property type="match status" value="1"/>
</dbReference>
<feature type="compositionally biased region" description="Basic and acidic residues" evidence="1">
    <location>
        <begin position="163"/>
        <end position="172"/>
    </location>
</feature>
<dbReference type="GO" id="GO:0030041">
    <property type="term" value="P:actin filament polymerization"/>
    <property type="evidence" value="ECO:0007669"/>
    <property type="project" value="TreeGrafter"/>
</dbReference>
<feature type="region of interest" description="Disordered" evidence="1">
    <location>
        <begin position="163"/>
        <end position="243"/>
    </location>
</feature>
<feature type="compositionally biased region" description="Basic residues" evidence="1">
    <location>
        <begin position="177"/>
        <end position="232"/>
    </location>
</feature>
<keyword evidence="2" id="KW-0472">Membrane</keyword>
<evidence type="ECO:0000313" key="3">
    <source>
        <dbReference type="EMBL" id="GKV36125.1"/>
    </source>
</evidence>
<dbReference type="GO" id="GO:0005884">
    <property type="term" value="C:actin filament"/>
    <property type="evidence" value="ECO:0007669"/>
    <property type="project" value="TreeGrafter"/>
</dbReference>
<organism evidence="3 4">
    <name type="scientific">Rubroshorea leprosula</name>
    <dbReference type="NCBI Taxonomy" id="152421"/>
    <lineage>
        <taxon>Eukaryota</taxon>
        <taxon>Viridiplantae</taxon>
        <taxon>Streptophyta</taxon>
        <taxon>Embryophyta</taxon>
        <taxon>Tracheophyta</taxon>
        <taxon>Spermatophyta</taxon>
        <taxon>Magnoliopsida</taxon>
        <taxon>eudicotyledons</taxon>
        <taxon>Gunneridae</taxon>
        <taxon>Pentapetalae</taxon>
        <taxon>rosids</taxon>
        <taxon>malvids</taxon>
        <taxon>Malvales</taxon>
        <taxon>Dipterocarpaceae</taxon>
        <taxon>Rubroshorea</taxon>
    </lineage>
</organism>
<proteinExistence type="predicted"/>